<protein>
    <submittedName>
        <fullName evidence="10">Endoplasmin</fullName>
    </submittedName>
</protein>
<evidence type="ECO:0000256" key="4">
    <source>
        <dbReference type="ARBA" id="ARBA00022741"/>
    </source>
</evidence>
<evidence type="ECO:0000256" key="9">
    <source>
        <dbReference type="SAM" id="SignalP"/>
    </source>
</evidence>
<feature type="compositionally biased region" description="Acidic residues" evidence="8">
    <location>
        <begin position="3386"/>
        <end position="3423"/>
    </location>
</feature>
<dbReference type="NCBIfam" id="NF003555">
    <property type="entry name" value="PRK05218.1"/>
    <property type="match status" value="1"/>
</dbReference>
<feature type="compositionally biased region" description="Acidic residues" evidence="8">
    <location>
        <begin position="1105"/>
        <end position="1120"/>
    </location>
</feature>
<dbReference type="GO" id="GO:0140662">
    <property type="term" value="F:ATP-dependent protein folding chaperone"/>
    <property type="evidence" value="ECO:0007669"/>
    <property type="project" value="InterPro"/>
</dbReference>
<keyword evidence="6" id="KW-0346">Stress response</keyword>
<feature type="compositionally biased region" description="Acidic residues" evidence="8">
    <location>
        <begin position="2447"/>
        <end position="2497"/>
    </location>
</feature>
<feature type="region of interest" description="Disordered" evidence="8">
    <location>
        <begin position="2366"/>
        <end position="2426"/>
    </location>
</feature>
<comment type="subcellular location">
    <subcellularLocation>
        <location evidence="1">Cytoplasm</location>
    </subcellularLocation>
</comment>
<feature type="compositionally biased region" description="Basic and acidic residues" evidence="8">
    <location>
        <begin position="3361"/>
        <end position="3385"/>
    </location>
</feature>
<keyword evidence="3" id="KW-0963">Cytoplasm</keyword>
<dbReference type="GO" id="GO:0005737">
    <property type="term" value="C:cytoplasm"/>
    <property type="evidence" value="ECO:0007669"/>
    <property type="project" value="UniProtKB-SubCell"/>
</dbReference>
<feature type="compositionally biased region" description="Acidic residues" evidence="8">
    <location>
        <begin position="2887"/>
        <end position="2915"/>
    </location>
</feature>
<feature type="compositionally biased region" description="Basic and acidic residues" evidence="8">
    <location>
        <begin position="3066"/>
        <end position="3075"/>
    </location>
</feature>
<feature type="compositionally biased region" description="Acidic residues" evidence="8">
    <location>
        <begin position="2375"/>
        <end position="2425"/>
    </location>
</feature>
<feature type="region of interest" description="Disordered" evidence="8">
    <location>
        <begin position="289"/>
        <end position="313"/>
    </location>
</feature>
<feature type="compositionally biased region" description="Basic and acidic residues" evidence="8">
    <location>
        <begin position="3245"/>
        <end position="3256"/>
    </location>
</feature>
<comment type="caution">
    <text evidence="10">The sequence shown here is derived from an EMBL/GenBank/DDBJ whole genome shotgun (WGS) entry which is preliminary data.</text>
</comment>
<feature type="compositionally biased region" description="Basic residues" evidence="8">
    <location>
        <begin position="3234"/>
        <end position="3244"/>
    </location>
</feature>
<feature type="region of interest" description="Disordered" evidence="8">
    <location>
        <begin position="1739"/>
        <end position="1776"/>
    </location>
</feature>
<dbReference type="InterPro" id="IPR037196">
    <property type="entry name" value="HSP90_C"/>
</dbReference>
<feature type="compositionally biased region" description="Basic and acidic residues" evidence="8">
    <location>
        <begin position="1745"/>
        <end position="1776"/>
    </location>
</feature>
<feature type="compositionally biased region" description="Acidic residues" evidence="8">
    <location>
        <begin position="2660"/>
        <end position="2711"/>
    </location>
</feature>
<feature type="compositionally biased region" description="Basic and acidic residues" evidence="8">
    <location>
        <begin position="1455"/>
        <end position="1468"/>
    </location>
</feature>
<dbReference type="EMBL" id="LUCM01007409">
    <property type="protein sequence ID" value="KAA0190035.1"/>
    <property type="molecule type" value="Genomic_DNA"/>
</dbReference>
<dbReference type="PRINTS" id="PR00775">
    <property type="entry name" value="HEATSHOCK90"/>
</dbReference>
<feature type="compositionally biased region" description="Basic and acidic residues" evidence="8">
    <location>
        <begin position="2720"/>
        <end position="2730"/>
    </location>
</feature>
<dbReference type="InterPro" id="IPR036890">
    <property type="entry name" value="HATPase_C_sf"/>
</dbReference>
<dbReference type="SUPFAM" id="SSF103647">
    <property type="entry name" value="TSP type-3 repeat"/>
    <property type="match status" value="15"/>
</dbReference>
<feature type="compositionally biased region" description="Basic and acidic residues" evidence="8">
    <location>
        <begin position="1334"/>
        <end position="1351"/>
    </location>
</feature>
<feature type="compositionally biased region" description="Acidic residues" evidence="8">
    <location>
        <begin position="1869"/>
        <end position="1882"/>
    </location>
</feature>
<feature type="compositionally biased region" description="Basic residues" evidence="8">
    <location>
        <begin position="2852"/>
        <end position="2861"/>
    </location>
</feature>
<comment type="similarity">
    <text evidence="2">Belongs to the heat shock protein 90 family.</text>
</comment>
<dbReference type="InterPro" id="IPR019805">
    <property type="entry name" value="Heat_shock_protein_90_CS"/>
</dbReference>
<feature type="compositionally biased region" description="Low complexity" evidence="8">
    <location>
        <begin position="2062"/>
        <end position="2080"/>
    </location>
</feature>
<feature type="compositionally biased region" description="Acidic residues" evidence="8">
    <location>
        <begin position="3432"/>
        <end position="3474"/>
    </location>
</feature>
<feature type="compositionally biased region" description="Polar residues" evidence="8">
    <location>
        <begin position="781"/>
        <end position="803"/>
    </location>
</feature>
<dbReference type="Gene3D" id="3.30.565.10">
    <property type="entry name" value="Histidine kinase-like ATPase, C-terminal domain"/>
    <property type="match status" value="1"/>
</dbReference>
<feature type="compositionally biased region" description="Acidic residues" evidence="8">
    <location>
        <begin position="2591"/>
        <end position="2641"/>
    </location>
</feature>
<evidence type="ECO:0000256" key="5">
    <source>
        <dbReference type="ARBA" id="ARBA00022840"/>
    </source>
</evidence>
<dbReference type="SUPFAM" id="SSF110942">
    <property type="entry name" value="HSP90 C-terminal domain"/>
    <property type="match status" value="1"/>
</dbReference>
<evidence type="ECO:0000256" key="1">
    <source>
        <dbReference type="ARBA" id="ARBA00004496"/>
    </source>
</evidence>
<feature type="compositionally biased region" description="Basic residues" evidence="8">
    <location>
        <begin position="879"/>
        <end position="890"/>
    </location>
</feature>
<proteinExistence type="inferred from homology"/>
<evidence type="ECO:0000256" key="3">
    <source>
        <dbReference type="ARBA" id="ARBA00022490"/>
    </source>
</evidence>
<feature type="region of interest" description="Disordered" evidence="8">
    <location>
        <begin position="2226"/>
        <end position="2280"/>
    </location>
</feature>
<dbReference type="InterPro" id="IPR020575">
    <property type="entry name" value="Hsp90_N"/>
</dbReference>
<feature type="region of interest" description="Disordered" evidence="8">
    <location>
        <begin position="1071"/>
        <end position="1125"/>
    </location>
</feature>
<feature type="region of interest" description="Disordered" evidence="8">
    <location>
        <begin position="872"/>
        <end position="1045"/>
    </location>
</feature>
<feature type="region of interest" description="Disordered" evidence="8">
    <location>
        <begin position="820"/>
        <end position="844"/>
    </location>
</feature>
<name>A0A8E0RTE9_9TREM</name>
<dbReference type="Gene3D" id="3.30.230.80">
    <property type="match status" value="1"/>
</dbReference>
<feature type="compositionally biased region" description="Acidic residues" evidence="8">
    <location>
        <begin position="979"/>
        <end position="1031"/>
    </location>
</feature>
<feature type="compositionally biased region" description="Acidic residues" evidence="8">
    <location>
        <begin position="1492"/>
        <end position="1510"/>
    </location>
</feature>
<feature type="compositionally biased region" description="Acidic residues" evidence="8">
    <location>
        <begin position="1939"/>
        <end position="1960"/>
    </location>
</feature>
<dbReference type="GO" id="GO:0051082">
    <property type="term" value="F:unfolded protein binding"/>
    <property type="evidence" value="ECO:0007669"/>
    <property type="project" value="InterPro"/>
</dbReference>
<dbReference type="CDD" id="cd16927">
    <property type="entry name" value="HATPase_Hsp90-like"/>
    <property type="match status" value="1"/>
</dbReference>
<feature type="compositionally biased region" description="Basic and acidic residues" evidence="8">
    <location>
        <begin position="1519"/>
        <end position="1532"/>
    </location>
</feature>
<feature type="compositionally biased region" description="Basic and acidic residues" evidence="8">
    <location>
        <begin position="3211"/>
        <end position="3233"/>
    </location>
</feature>
<evidence type="ECO:0000256" key="2">
    <source>
        <dbReference type="ARBA" id="ARBA00008239"/>
    </source>
</evidence>
<feature type="compositionally biased region" description="Acidic residues" evidence="8">
    <location>
        <begin position="1352"/>
        <end position="1368"/>
    </location>
</feature>
<keyword evidence="9" id="KW-0732">Signal</keyword>
<feature type="compositionally biased region" description="Basic and acidic residues" evidence="8">
    <location>
        <begin position="2649"/>
        <end position="2659"/>
    </location>
</feature>
<dbReference type="Pfam" id="PF13589">
    <property type="entry name" value="HATPase_c_3"/>
    <property type="match status" value="1"/>
</dbReference>
<feature type="region of interest" description="Disordered" evidence="8">
    <location>
        <begin position="3134"/>
        <end position="3163"/>
    </location>
</feature>
<feature type="region of interest" description="Disordered" evidence="8">
    <location>
        <begin position="2438"/>
        <end position="2498"/>
    </location>
</feature>
<feature type="chain" id="PRO_5034148043" evidence="9">
    <location>
        <begin position="25"/>
        <end position="3492"/>
    </location>
</feature>
<dbReference type="Pfam" id="PF00183">
    <property type="entry name" value="HSP90"/>
    <property type="match status" value="1"/>
</dbReference>
<feature type="compositionally biased region" description="Basic residues" evidence="8">
    <location>
        <begin position="2577"/>
        <end position="2586"/>
    </location>
</feature>
<feature type="compositionally biased region" description="Acidic residues" evidence="8">
    <location>
        <begin position="2231"/>
        <end position="2280"/>
    </location>
</feature>
<feature type="region of interest" description="Disordered" evidence="8">
    <location>
        <begin position="1397"/>
        <end position="1426"/>
    </location>
</feature>
<feature type="compositionally biased region" description="Acidic residues" evidence="8">
    <location>
        <begin position="3299"/>
        <end position="3309"/>
    </location>
</feature>
<dbReference type="FunFam" id="3.40.50.11260:FF:000001">
    <property type="entry name" value="Heat shock protein 90 alpha"/>
    <property type="match status" value="1"/>
</dbReference>
<evidence type="ECO:0000313" key="11">
    <source>
        <dbReference type="Proteomes" id="UP000728185"/>
    </source>
</evidence>
<dbReference type="Gene3D" id="3.40.50.11260">
    <property type="match status" value="1"/>
</dbReference>
<feature type="region of interest" description="Disordered" evidence="8">
    <location>
        <begin position="2510"/>
        <end position="2990"/>
    </location>
</feature>
<feature type="compositionally biased region" description="Acidic residues" evidence="8">
    <location>
        <begin position="2519"/>
        <end position="2569"/>
    </location>
</feature>
<feature type="compositionally biased region" description="Acidic residues" evidence="8">
    <location>
        <begin position="1320"/>
        <end position="1333"/>
    </location>
</feature>
<evidence type="ECO:0000256" key="8">
    <source>
        <dbReference type="SAM" id="MobiDB-lite"/>
    </source>
</evidence>
<feature type="compositionally biased region" description="Acidic residues" evidence="8">
    <location>
        <begin position="742"/>
        <end position="752"/>
    </location>
</feature>
<feature type="compositionally biased region" description="Basic and acidic residues" evidence="8">
    <location>
        <begin position="1681"/>
        <end position="1693"/>
    </location>
</feature>
<dbReference type="SUPFAM" id="SSF55874">
    <property type="entry name" value="ATPase domain of HSP90 chaperone/DNA topoisomerase II/histidine kinase"/>
    <property type="match status" value="1"/>
</dbReference>
<feature type="compositionally biased region" description="Acidic residues" evidence="8">
    <location>
        <begin position="942"/>
        <end position="969"/>
    </location>
</feature>
<feature type="compositionally biased region" description="Basic and acidic residues" evidence="8">
    <location>
        <begin position="1478"/>
        <end position="1489"/>
    </location>
</feature>
<keyword evidence="5" id="KW-0067">ATP-binding</keyword>
<feature type="compositionally biased region" description="Acidic residues" evidence="8">
    <location>
        <begin position="1604"/>
        <end position="1613"/>
    </location>
</feature>
<feature type="region of interest" description="Disordered" evidence="8">
    <location>
        <begin position="741"/>
        <end position="763"/>
    </location>
</feature>
<feature type="compositionally biased region" description="Acidic residues" evidence="8">
    <location>
        <begin position="907"/>
        <end position="932"/>
    </location>
</feature>
<feature type="compositionally biased region" description="Basic and acidic residues" evidence="8">
    <location>
        <begin position="3311"/>
        <end position="3333"/>
    </location>
</feature>
<keyword evidence="11" id="KW-1185">Reference proteome</keyword>
<dbReference type="InterPro" id="IPR001404">
    <property type="entry name" value="Hsp90_fam"/>
</dbReference>
<feature type="compositionally biased region" description="Basic and acidic residues" evidence="8">
    <location>
        <begin position="753"/>
        <end position="763"/>
    </location>
</feature>
<dbReference type="SUPFAM" id="SSF54211">
    <property type="entry name" value="Ribosomal protein S5 domain 2-like"/>
    <property type="match status" value="1"/>
</dbReference>
<feature type="region of interest" description="Disordered" evidence="8">
    <location>
        <begin position="1847"/>
        <end position="2213"/>
    </location>
</feature>
<feature type="compositionally biased region" description="Basic and acidic residues" evidence="8">
    <location>
        <begin position="2862"/>
        <end position="2883"/>
    </location>
</feature>
<feature type="compositionally biased region" description="Acidic residues" evidence="8">
    <location>
        <begin position="2810"/>
        <end position="2821"/>
    </location>
</feature>
<feature type="compositionally biased region" description="Low complexity" evidence="8">
    <location>
        <begin position="1854"/>
        <end position="1868"/>
    </location>
</feature>
<feature type="region of interest" description="Disordered" evidence="8">
    <location>
        <begin position="1455"/>
        <end position="1711"/>
    </location>
</feature>
<feature type="region of interest" description="Disordered" evidence="8">
    <location>
        <begin position="1291"/>
        <end position="1378"/>
    </location>
</feature>
<evidence type="ECO:0000256" key="7">
    <source>
        <dbReference type="ARBA" id="ARBA00023186"/>
    </source>
</evidence>
<dbReference type="GO" id="GO:0016887">
    <property type="term" value="F:ATP hydrolysis activity"/>
    <property type="evidence" value="ECO:0007669"/>
    <property type="project" value="InterPro"/>
</dbReference>
<gene>
    <name evidence="10" type="ORF">FBUS_00340</name>
</gene>
<feature type="compositionally biased region" description="Acidic residues" evidence="8">
    <location>
        <begin position="2731"/>
        <end position="2781"/>
    </location>
</feature>
<feature type="region of interest" description="Disordered" evidence="8">
    <location>
        <begin position="1195"/>
        <end position="1279"/>
    </location>
</feature>
<dbReference type="GO" id="GO:0005509">
    <property type="term" value="F:calcium ion binding"/>
    <property type="evidence" value="ECO:0007669"/>
    <property type="project" value="InterPro"/>
</dbReference>
<keyword evidence="4" id="KW-0547">Nucleotide-binding</keyword>
<dbReference type="GO" id="GO:0005524">
    <property type="term" value="F:ATP binding"/>
    <property type="evidence" value="ECO:0007669"/>
    <property type="project" value="UniProtKB-KW"/>
</dbReference>
<dbReference type="OrthoDB" id="5426351at2759"/>
<feature type="compositionally biased region" description="Acidic residues" evidence="8">
    <location>
        <begin position="3021"/>
        <end position="3058"/>
    </location>
</feature>
<sequence>MGHSRGFFLVCAVGILAIVACVFGDTPSGEGTVKVDKLNDGLSTAKNTLKEESESIFVDGISASELKALRDASEKHEFQAEVQRMMQLIINSLYKNKEIFLRELISNSADALDKIRMLSLTDENALRATDELSIRIKANKDSRTLHIIDTGIGMTKNDLSTNLGTIAKSGTSDFKTNVTDLGDGVDATDLIGQFGVGFYSSFLVSKRVTVISKNNNDKQYIWESDSQSFTLVEDPRGDTLKRGTEVILHLSDEADDYLQVDNLKELIKKYSQFVNFPIYVWSSRIEKVPEEPTETTESENKEEASVEEEKKPEPKMVEKTVMEWVHINKQKPIWKRKPSDITDDEYKSLYQALSSDEEVPLGKLHFTAEGDVTFTAVVFIPKRAQGDVFNPNFNYKDRIKLHVHRVFISDAAEDLIPKYLGFVRGIVDSDDLPINVSRETLQQSQLVKLIKKKLVRRIIDAISRLSDEDYEKFWKEYSVHIKLGMLEDSSNKVRLSKLLRFRTSKSLEKPISLTEYVTRMKKDQKSIFYLSGASLKEVQKSPLAERLIKKDVEVVYMIDPLDEYLVQSFNEFDGKSLQSVAKEGVVLEESEKSRVMKEIQNKEYENLLKWLKEEALKDSIEKAVLSERLSESPCALVASTYGWSGNMERILRAQAHHKGDDSSSEYYWKMPKILEINPRHPLIKELKTRVKADASDKEAKQTAQLLFYVATLRSGYTIQDSVDFAQKIETVMRKNLAVDENEKVEEELEEKEEPVGSEDKHTDEELEEVSYALHDNEHLQNKSTTSSTFQMTETEENVSTMNEQPKCGTCRKLLQLWSAAESEEDANDDDDDDVDDPDEDGDPVMEAVDVIGENGDDYVECKLVMRIKHEGKYSTKQVITKHNRRSSRKTLKGEQMKQKDPKFLEVLEVEDDSNADEDVDNDGNEDDEEDSNEENREREGEENAEEALLDDSDSLEKEEIEDDDEPENLQEDHQLGGTEEVEEYELTTGDDEQLEDDTELTEEAGEDEEEVTDSDQPSEDYEQDEGIEADFDPQNMGEMKLHEEKKMRSLGEEGLRRLKRFIAWMGYGSDDTNNGKKHLTPNKKASASDAKETENVGVRASGAILDDEEIEDEDTSDSDLEDRSAEDYETIDDPEFAEWRKVHSNRNARTSSVGKLNRMDFSALNVLHVTDHLFSLYFIRLIGGRQLLAVKPTVTTSPTPKKAKVTAPTTNGKPTKVTKKKAAPGAKQVESVKPKPVAPAKPIPPQKPIPQTQNLVKPQSAKPAPTAHETHHPSGGSQPKAEVQLTIHAFKSHMKPKPKPEPKPKPIRIVGTPNDHDCDGIPDDIDEDIDNDGLLDRTQDSDWDGELNHVDLDDDNDGIPDTEDEDANGDGIPDCRADTSDHQLVVRFRAKKRTIDTDLDGIPDDVDHDDDDDGIPDLMEDEDGDQIPDIFNLSMGDFEKAEDIHKVTKHMAKHGWHDHDCDGIPDHLDPDDDNDGFFDNKQDSDRDGILNEWDDDDDNDGIPDSEDPDSNGDGIPDCIIKDTDGDGIPDHIDTDDDNDGIPDLHDPDHPAFNYFKDSDNDGIPDILDKDDDNDGIPDHNDQDSDGDGTNDFFQDLDKDGVPDSLDDDMDNDGIPDHLQDHDCDGIPDIIDPDDDNDGYFDNKQDSDNDGILNEWDDDDDNDGIPDKEDEDSNGDGIIDCQPRDTDGDGIPDHLDDDDDNDGIPDHQDPDSMSFLLYKHKRFLEAIPAEIARNEANLMNVDLGDPNDKDCDGIPDHLDNDMDNDGKIDRTQDSDMDGIPDHLDPDANGDGIPDCRRDDDLHYKLVRSPSGLIKKVLRIRKPTQEEQHLTFMVNEAKRKLIKVRAMMNSPPPRRPLQTVPVTTPSPTQSDNEEEGEEELDEEPLIQVQPNNPKIVVPAAGKKQDTKQAATLKKSIPAKTKSKGPNPPMQNRKLAEFTAVDSEELNFEDDGELEEGEQEEEEGNIKMEQKLPSGGSFLLPGAAGAETPVNKKPTPVKPKKEAEVKKPKPSVTAQAPKVPKKPSQPVAQPSMAKKPASTDTKTCKADSCATSAKSKVPPKKAPVKPKIITPVSTKPVKVLPKAKPSKKVVPPAPKKEFTDDEDGDGIPDHLEGDSDGDGIPDYMEDEDGDGIPDYLEDEDGDGIPDYLDEDSSYIQGKLQMDADNDGIPDHLEEDSDGDGIPDYLEDSDGDGIPDYLEDSDGDGIPDYLDTDTKSQFMPKKFRGKISKHLSQDLDNDGIPDYLEGDLDGDGIPDYQEDSDGDGIPDYLEDEDGDGIPDYLDEDATSQFSAKRIQKLKLKKKKVDDLDGDGIPDYLEGDSDGDGIPDYQEDSDGDGIPDYLEDEDGDGIPDYLDEDATSQFSAKRIQKLKLKKKKVDDLDGDGIPDYLEGDSDGDGIPDYQEDSDGDGIPDYLEDEDGDGIPDYLDEDATSQFSAKRIQKLKLKKKKVDDLDGDGIPDYLEGDSDGDGIPDYQEDSDGDGIPDYLEDEDGDGIPDYLDEDATSQFSAKRIQKLKLKKKKVDDLDGDGIPDYLEGDSDGDGIPDYQEDSDGDGIPDYLEDEDGDGIPDYLDEDATSQFSAKRIQKLKLKKKKVDDLDGDGIPDYLEGDSDGDGIPDYQEDSDGDGIPDYLEDEDGDGIPDYLDEDATSQFSAKRIRDQKMKITDTDGDGIPDYLEGDSDGDGIPDYQEDNDGDGIPDYLEDSDGDGIPDYMDEDAETPFSPRVFRRLEEIRKKEDTDGDGIPDYLEGDSDGDGIPDYLEDADGDGIPDYLEDSDGDGIPDYLDEDSALSKSKSVFRIEDKNKNGIPDHLERDSDYDGTPDYLEDSDKDGIPDYLEDSDGDGIPDYLDEDANTQFSPKKIRGRARGKKFADADKDGIPDHLEGDLDRNGILDYLEDSDGDSIPDYLEDSDGDGIPDYLDEDATTKFAPRVLRKSRPQRHYADVDGDGIPDHLEGDSDGDGVPDYLEDSDGDGIPDYLEDSDGDGIPDYIDDDATTQFSQRNYRKLMLKTQFEDNDGDGIPDHLQGDSDGDGILDFLEDSDGDGTPDYLEDSDGDGVPDYLDEDANSQFSPKHFTDKNRDGIPDSLEGDSDGDGIPDYLEDSDGDGVPDYLEDSDGDGIPNYLDKDVVDVKVEAVLEGFEADSNKNGIPDYLEDWDGDGIPNYLDDEDGDGIADFLDKKDNRIKKGKKGSLRSKVPNDANGNGIPDHLEGDSDGDGVLDYRQDTDKDGIPDYLDKDDPHAKFRKPKSKSKAKSTEQKKVEKPSRLKTATSNKPKKPVNVLPKLDLDGDGVPDDQKDTDGDGIPDYLDSDADGDGVPDDQVKVVDRNRNGIPDHLELKDTDGDGIIDLLDDDDDNDGIPDDEDDDDDNDGIKDVDEDVNHNQKLDILEAKDSDGDGIPDYLDDDDDNDGIPDSLDDDDDGDGIADVLEDENQNQVPDYLEMTDSDGDGIVDLLDTDDDNDNIPDYLDDDDDGDGIPDAEEDENKNNIPDILELQMHGKFS</sequence>
<dbReference type="Gene3D" id="4.10.1080.10">
    <property type="entry name" value="TSP type-3 repeat"/>
    <property type="match status" value="14"/>
</dbReference>
<dbReference type="HAMAP" id="MF_00505">
    <property type="entry name" value="HSP90"/>
    <property type="match status" value="1"/>
</dbReference>
<dbReference type="InterPro" id="IPR020568">
    <property type="entry name" value="Ribosomal_Su5_D2-typ_SF"/>
</dbReference>
<dbReference type="FunFam" id="3.30.565.10:FF:000005">
    <property type="entry name" value="Heat shock protein 90"/>
    <property type="match status" value="1"/>
</dbReference>
<feature type="compositionally biased region" description="Acidic residues" evidence="8">
    <location>
        <begin position="2303"/>
        <end position="2353"/>
    </location>
</feature>
<feature type="compositionally biased region" description="Low complexity" evidence="8">
    <location>
        <begin position="1195"/>
        <end position="1215"/>
    </location>
</feature>
<accession>A0A8E0RTE9</accession>
<reference evidence="10" key="1">
    <citation type="submission" date="2019-05" db="EMBL/GenBank/DDBJ databases">
        <title>Annotation for the trematode Fasciolopsis buski.</title>
        <authorList>
            <person name="Choi Y.-J."/>
        </authorList>
    </citation>
    <scope>NUCLEOTIDE SEQUENCE</scope>
    <source>
        <strain evidence="10">HT</strain>
        <tissue evidence="10">Whole worm</tissue>
    </source>
</reference>
<feature type="compositionally biased region" description="Acidic residues" evidence="8">
    <location>
        <begin position="1654"/>
        <end position="1673"/>
    </location>
</feature>
<evidence type="ECO:0000256" key="6">
    <source>
        <dbReference type="ARBA" id="ARBA00023016"/>
    </source>
</evidence>
<feature type="compositionally biased region" description="Acidic residues" evidence="8">
    <location>
        <begin position="3079"/>
        <end position="3109"/>
    </location>
</feature>
<dbReference type="Gene3D" id="1.20.120.790">
    <property type="entry name" value="Heat shock protein 90, C-terminal domain"/>
    <property type="match status" value="1"/>
</dbReference>
<feature type="compositionally biased region" description="Basic and acidic residues" evidence="8">
    <location>
        <begin position="298"/>
        <end position="313"/>
    </location>
</feature>
<feature type="compositionally biased region" description="Basic and acidic residues" evidence="8">
    <location>
        <begin position="2790"/>
        <end position="2809"/>
    </location>
</feature>
<keyword evidence="7" id="KW-0143">Chaperone</keyword>
<feature type="region of interest" description="Disordered" evidence="8">
    <location>
        <begin position="3176"/>
        <end position="3492"/>
    </location>
</feature>
<feature type="compositionally biased region" description="Basic and acidic residues" evidence="8">
    <location>
        <begin position="891"/>
        <end position="905"/>
    </location>
</feature>
<dbReference type="PANTHER" id="PTHR11528">
    <property type="entry name" value="HEAT SHOCK PROTEIN 90 FAMILY MEMBER"/>
    <property type="match status" value="1"/>
</dbReference>
<feature type="compositionally biased region" description="Acidic residues" evidence="8">
    <location>
        <begin position="2160"/>
        <end position="2201"/>
    </location>
</feature>
<dbReference type="PROSITE" id="PS51257">
    <property type="entry name" value="PROKAR_LIPOPROTEIN"/>
    <property type="match status" value="1"/>
</dbReference>
<feature type="compositionally biased region" description="Acidic residues" evidence="8">
    <location>
        <begin position="821"/>
        <end position="843"/>
    </location>
</feature>
<feature type="compositionally biased region" description="Acidic residues" evidence="8">
    <location>
        <begin position="3334"/>
        <end position="3360"/>
    </location>
</feature>
<evidence type="ECO:0000313" key="10">
    <source>
        <dbReference type="EMBL" id="KAA0190035.1"/>
    </source>
</evidence>
<feature type="region of interest" description="Disordered" evidence="8">
    <location>
        <begin position="3002"/>
        <end position="3115"/>
    </location>
</feature>
<organism evidence="10 11">
    <name type="scientific">Fasciolopsis buskii</name>
    <dbReference type="NCBI Taxonomy" id="27845"/>
    <lineage>
        <taxon>Eukaryota</taxon>
        <taxon>Metazoa</taxon>
        <taxon>Spiralia</taxon>
        <taxon>Lophotrochozoa</taxon>
        <taxon>Platyhelminthes</taxon>
        <taxon>Trematoda</taxon>
        <taxon>Digenea</taxon>
        <taxon>Plagiorchiida</taxon>
        <taxon>Echinostomata</taxon>
        <taxon>Echinostomatoidea</taxon>
        <taxon>Fasciolidae</taxon>
        <taxon>Fasciolopsis</taxon>
    </lineage>
</organism>
<dbReference type="Proteomes" id="UP000728185">
    <property type="component" value="Unassembled WGS sequence"/>
</dbReference>
<dbReference type="PROSITE" id="PS00298">
    <property type="entry name" value="HSP90"/>
    <property type="match status" value="1"/>
</dbReference>
<feature type="compositionally biased region" description="Acidic residues" evidence="8">
    <location>
        <begin position="2111"/>
        <end position="2149"/>
    </location>
</feature>
<feature type="compositionally biased region" description="Basic and acidic residues" evidence="8">
    <location>
        <begin position="1614"/>
        <end position="1624"/>
    </location>
</feature>
<feature type="region of interest" description="Disordered" evidence="8">
    <location>
        <begin position="2296"/>
        <end position="2354"/>
    </location>
</feature>
<feature type="compositionally biased region" description="Acidic residues" evidence="8">
    <location>
        <begin position="2949"/>
        <end position="2987"/>
    </location>
</feature>
<feature type="region of interest" description="Disordered" evidence="8">
    <location>
        <begin position="779"/>
        <end position="805"/>
    </location>
</feature>
<dbReference type="InterPro" id="IPR028974">
    <property type="entry name" value="TSP_type-3_rpt"/>
</dbReference>
<feature type="compositionally biased region" description="Pro residues" evidence="8">
    <location>
        <begin position="1236"/>
        <end position="1248"/>
    </location>
</feature>
<feature type="compositionally biased region" description="Acidic residues" evidence="8">
    <location>
        <begin position="2828"/>
        <end position="2845"/>
    </location>
</feature>
<feature type="signal peptide" evidence="9">
    <location>
        <begin position="1"/>
        <end position="24"/>
    </location>
</feature>